<feature type="transmembrane region" description="Helical" evidence="1">
    <location>
        <begin position="145"/>
        <end position="165"/>
    </location>
</feature>
<keyword evidence="1" id="KW-0812">Transmembrane</keyword>
<proteinExistence type="predicted"/>
<feature type="signal peptide" evidence="2">
    <location>
        <begin position="1"/>
        <end position="17"/>
    </location>
</feature>
<keyword evidence="1" id="KW-0472">Membrane</keyword>
<dbReference type="AlphaFoldDB" id="A0A3P6T3U1"/>
<reference evidence="3 4" key="1">
    <citation type="submission" date="2018-11" db="EMBL/GenBank/DDBJ databases">
        <authorList>
            <consortium name="Pathogen Informatics"/>
        </authorList>
    </citation>
    <scope>NUCLEOTIDE SEQUENCE [LARGE SCALE GENOMIC DNA]</scope>
</reference>
<keyword evidence="4" id="KW-1185">Reference proteome</keyword>
<gene>
    <name evidence="3" type="ORF">CGOC_LOCUS4825</name>
</gene>
<evidence type="ECO:0000313" key="3">
    <source>
        <dbReference type="EMBL" id="VDK59891.1"/>
    </source>
</evidence>
<keyword evidence="1" id="KW-1133">Transmembrane helix</keyword>
<organism evidence="3 4">
    <name type="scientific">Cylicostephanus goldi</name>
    <name type="common">Nematode worm</name>
    <dbReference type="NCBI Taxonomy" id="71465"/>
    <lineage>
        <taxon>Eukaryota</taxon>
        <taxon>Metazoa</taxon>
        <taxon>Ecdysozoa</taxon>
        <taxon>Nematoda</taxon>
        <taxon>Chromadorea</taxon>
        <taxon>Rhabditida</taxon>
        <taxon>Rhabditina</taxon>
        <taxon>Rhabditomorpha</taxon>
        <taxon>Strongyloidea</taxon>
        <taxon>Strongylidae</taxon>
        <taxon>Cylicostephanus</taxon>
    </lineage>
</organism>
<evidence type="ECO:0000256" key="2">
    <source>
        <dbReference type="SAM" id="SignalP"/>
    </source>
</evidence>
<keyword evidence="2" id="KW-0732">Signal</keyword>
<evidence type="ECO:0000256" key="1">
    <source>
        <dbReference type="SAM" id="Phobius"/>
    </source>
</evidence>
<dbReference type="Proteomes" id="UP000271889">
    <property type="component" value="Unassembled WGS sequence"/>
</dbReference>
<feature type="chain" id="PRO_5018140076" evidence="2">
    <location>
        <begin position="18"/>
        <end position="301"/>
    </location>
</feature>
<name>A0A3P6T3U1_CYLGO</name>
<evidence type="ECO:0000313" key="4">
    <source>
        <dbReference type="Proteomes" id="UP000271889"/>
    </source>
</evidence>
<sequence>MAVVVVSSVFAVVLTSAVGTSSLCDVNTFALRYGFFQGFFSVVVVKLCSVLKFSLAAVVVVSVVVGVMSSLGVSEVLEVYGSVEVAVVESEELCDVTSITSILVTRVGKEFFALGVVTIDEAVVDVVRCSIFVSSSTVRIGGGSVLASVAVLLVAVLDLAVISGATSSINVVTKRVDVWTGFSVVEVSETVVVLGSEVTVTVPMVLLGAVDSKGAAEVSGSEVTIAAIVLLGAVDSEGTAEVIDSEGRVTVCVVLLAAVDSEGGAEVLESVNVSEFVVSLLSAVDEPSVADRVTAEVVSGP</sequence>
<protein>
    <submittedName>
        <fullName evidence="3">Uncharacterized protein</fullName>
    </submittedName>
</protein>
<accession>A0A3P6T3U1</accession>
<dbReference type="EMBL" id="UYRV01013837">
    <property type="protein sequence ID" value="VDK59891.1"/>
    <property type="molecule type" value="Genomic_DNA"/>
</dbReference>